<proteinExistence type="predicted"/>
<protein>
    <submittedName>
        <fullName evidence="1">Uncharacterized protein</fullName>
    </submittedName>
</protein>
<reference evidence="4 5" key="1">
    <citation type="submission" date="2017-11" db="EMBL/GenBank/DDBJ databases">
        <title>De novo assembly and phasing of dikaryotic genomes from two isolates of Puccinia coronata f. sp. avenae, the causal agent of oat crown rust.</title>
        <authorList>
            <person name="Miller M.E."/>
            <person name="Zhang Y."/>
            <person name="Omidvar V."/>
            <person name="Sperschneider J."/>
            <person name="Schwessinger B."/>
            <person name="Raley C."/>
            <person name="Palmer J.M."/>
            <person name="Garnica D."/>
            <person name="Upadhyaya N."/>
            <person name="Rathjen J."/>
            <person name="Taylor J.M."/>
            <person name="Park R.F."/>
            <person name="Dodds P.N."/>
            <person name="Hirsch C.D."/>
            <person name="Kianian S.F."/>
            <person name="Figueroa M."/>
        </authorList>
    </citation>
    <scope>NUCLEOTIDE SEQUENCE [LARGE SCALE GENOMIC DNA]</scope>
    <source>
        <strain evidence="1">12NC29</strain>
        <strain evidence="2">12SD80</strain>
    </source>
</reference>
<keyword evidence="4" id="KW-1185">Reference proteome</keyword>
<dbReference type="Proteomes" id="UP000235388">
    <property type="component" value="Unassembled WGS sequence"/>
</dbReference>
<dbReference type="EMBL" id="PGCJ01000110">
    <property type="protein sequence ID" value="PLW47536.1"/>
    <property type="molecule type" value="Genomic_DNA"/>
</dbReference>
<dbReference type="EMBL" id="PGCJ01001084">
    <property type="protein sequence ID" value="PLW09879.1"/>
    <property type="molecule type" value="Genomic_DNA"/>
</dbReference>
<comment type="caution">
    <text evidence="1">The sequence shown here is derived from an EMBL/GenBank/DDBJ whole genome shotgun (WGS) entry which is preliminary data.</text>
</comment>
<gene>
    <name evidence="3" type="ORF">PCANC_07811</name>
    <name evidence="1" type="ORF">PCANC_20017</name>
    <name evidence="2" type="ORF">PCASD_16369</name>
</gene>
<evidence type="ECO:0000313" key="5">
    <source>
        <dbReference type="Proteomes" id="UP000235392"/>
    </source>
</evidence>
<organism evidence="1 4">
    <name type="scientific">Puccinia coronata f. sp. avenae</name>
    <dbReference type="NCBI Taxonomy" id="200324"/>
    <lineage>
        <taxon>Eukaryota</taxon>
        <taxon>Fungi</taxon>
        <taxon>Dikarya</taxon>
        <taxon>Basidiomycota</taxon>
        <taxon>Pucciniomycotina</taxon>
        <taxon>Pucciniomycetes</taxon>
        <taxon>Pucciniales</taxon>
        <taxon>Pucciniaceae</taxon>
        <taxon>Puccinia</taxon>
    </lineage>
</organism>
<evidence type="ECO:0000313" key="3">
    <source>
        <dbReference type="EMBL" id="PLW47536.1"/>
    </source>
</evidence>
<sequence>MPFILSLGPSSGSPFFSRLDRAPYYSGRSLQIGSPATLQNQAKRYSDDVTEIVIGHKDGSRNRRSSTTDNLPNYNCQLGDRYGDAKAVGSSRSARSQGFLESNNVRIQFQNDWGVQQTSAHSAHHHRIESLNV</sequence>
<evidence type="ECO:0000313" key="1">
    <source>
        <dbReference type="EMBL" id="PLW09879.1"/>
    </source>
</evidence>
<evidence type="ECO:0000313" key="4">
    <source>
        <dbReference type="Proteomes" id="UP000235388"/>
    </source>
</evidence>
<accession>A0A2N5S9H7</accession>
<name>A0A2N5S9H7_9BASI</name>
<evidence type="ECO:0000313" key="2">
    <source>
        <dbReference type="EMBL" id="PLW17437.1"/>
    </source>
</evidence>
<dbReference type="EMBL" id="PGCI01000751">
    <property type="protein sequence ID" value="PLW17437.1"/>
    <property type="molecule type" value="Genomic_DNA"/>
</dbReference>
<dbReference type="Proteomes" id="UP000235392">
    <property type="component" value="Unassembled WGS sequence"/>
</dbReference>
<dbReference type="AlphaFoldDB" id="A0A2N5S9H7"/>